<keyword evidence="7" id="KW-0560">Oxidoreductase</keyword>
<dbReference type="InterPro" id="IPR006963">
    <property type="entry name" value="Mopterin_OxRdtase_4Fe-4S_dom"/>
</dbReference>
<comment type="caution">
    <text evidence="11">The sequence shown here is derived from an EMBL/GenBank/DDBJ whole genome shotgun (WGS) entry which is preliminary data.</text>
</comment>
<dbReference type="GO" id="GO:0043546">
    <property type="term" value="F:molybdopterin cofactor binding"/>
    <property type="evidence" value="ECO:0007669"/>
    <property type="project" value="InterPro"/>
</dbReference>
<dbReference type="CDD" id="cd02780">
    <property type="entry name" value="MopB_CT_Tetrathionate_Arsenate-R"/>
    <property type="match status" value="1"/>
</dbReference>
<evidence type="ECO:0000256" key="4">
    <source>
        <dbReference type="ARBA" id="ARBA00022505"/>
    </source>
</evidence>
<dbReference type="PROSITE" id="PS51669">
    <property type="entry name" value="4FE4S_MOW_BIS_MGD"/>
    <property type="match status" value="1"/>
</dbReference>
<comment type="cofactor">
    <cofactor evidence="1">
        <name>Mo-bis(molybdopterin guanine dinucleotide)</name>
        <dbReference type="ChEBI" id="CHEBI:60539"/>
    </cofactor>
</comment>
<dbReference type="Gene3D" id="3.40.228.10">
    <property type="entry name" value="Dimethylsulfoxide Reductase, domain 2"/>
    <property type="match status" value="1"/>
</dbReference>
<dbReference type="SUPFAM" id="SSF50692">
    <property type="entry name" value="ADC-like"/>
    <property type="match status" value="1"/>
</dbReference>
<dbReference type="InterPro" id="IPR009010">
    <property type="entry name" value="Asp_de-COase-like_dom_sf"/>
</dbReference>
<dbReference type="Pfam" id="PF00384">
    <property type="entry name" value="Molybdopterin"/>
    <property type="match status" value="1"/>
</dbReference>
<dbReference type="InterPro" id="IPR053686">
    <property type="entry name" value="Arr_molybdopterin_subunit"/>
</dbReference>
<name>A0A4U1BNR8_9GAMM</name>
<dbReference type="SUPFAM" id="SSF53706">
    <property type="entry name" value="Formate dehydrogenase/DMSO reductase, domains 1-3"/>
    <property type="match status" value="1"/>
</dbReference>
<dbReference type="InterPro" id="IPR006657">
    <property type="entry name" value="MoPterin_dinucl-bd_dom"/>
</dbReference>
<dbReference type="CDD" id="cd02757">
    <property type="entry name" value="MopB_Arsenate-R"/>
    <property type="match status" value="1"/>
</dbReference>
<dbReference type="Gene3D" id="2.20.25.90">
    <property type="entry name" value="ADC-like domains"/>
    <property type="match status" value="1"/>
</dbReference>
<organism evidence="11 12">
    <name type="scientific">Ferrimonas aestuarii</name>
    <dbReference type="NCBI Taxonomy" id="2569539"/>
    <lineage>
        <taxon>Bacteria</taxon>
        <taxon>Pseudomonadati</taxon>
        <taxon>Pseudomonadota</taxon>
        <taxon>Gammaproteobacteria</taxon>
        <taxon>Alteromonadales</taxon>
        <taxon>Ferrimonadaceae</taxon>
        <taxon>Ferrimonas</taxon>
    </lineage>
</organism>
<dbReference type="NCBIfam" id="NF041714">
    <property type="entry name" value="arsenate_red_ArrA"/>
    <property type="match status" value="1"/>
</dbReference>
<keyword evidence="3" id="KW-0004">4Fe-4S</keyword>
<dbReference type="OrthoDB" id="9815647at2"/>
<dbReference type="InterPro" id="IPR037946">
    <property type="entry name" value="MopB_CT_Tetrathionate"/>
</dbReference>
<keyword evidence="9" id="KW-0411">Iron-sulfur</keyword>
<dbReference type="EMBL" id="SWCJ01000005">
    <property type="protein sequence ID" value="TKB55420.1"/>
    <property type="molecule type" value="Genomic_DNA"/>
</dbReference>
<proteinExistence type="inferred from homology"/>
<dbReference type="GO" id="GO:0046872">
    <property type="term" value="F:metal ion binding"/>
    <property type="evidence" value="ECO:0007669"/>
    <property type="project" value="UniProtKB-KW"/>
</dbReference>
<keyword evidence="5" id="KW-0479">Metal-binding</keyword>
<protein>
    <submittedName>
        <fullName evidence="11">Dehydrogenase</fullName>
    </submittedName>
</protein>
<dbReference type="Pfam" id="PF01568">
    <property type="entry name" value="Molydop_binding"/>
    <property type="match status" value="1"/>
</dbReference>
<evidence type="ECO:0000256" key="5">
    <source>
        <dbReference type="ARBA" id="ARBA00022723"/>
    </source>
</evidence>
<dbReference type="Gene3D" id="3.30.2070.10">
    <property type="entry name" value="Formate dehydrogenase/DMSO reductase"/>
    <property type="match status" value="1"/>
</dbReference>
<dbReference type="AlphaFoldDB" id="A0A4U1BNR8"/>
<keyword evidence="6" id="KW-0732">Signal</keyword>
<evidence type="ECO:0000256" key="6">
    <source>
        <dbReference type="ARBA" id="ARBA00022729"/>
    </source>
</evidence>
<dbReference type="RefSeq" id="WP_136863177.1">
    <property type="nucleotide sequence ID" value="NZ_SWCJ01000005.1"/>
</dbReference>
<evidence type="ECO:0000256" key="1">
    <source>
        <dbReference type="ARBA" id="ARBA00001942"/>
    </source>
</evidence>
<dbReference type="PANTHER" id="PTHR43742:SF9">
    <property type="entry name" value="TETRATHIONATE REDUCTASE SUBUNIT A"/>
    <property type="match status" value="1"/>
</dbReference>
<keyword evidence="8" id="KW-0408">Iron</keyword>
<dbReference type="PANTHER" id="PTHR43742">
    <property type="entry name" value="TRIMETHYLAMINE-N-OXIDE REDUCTASE"/>
    <property type="match status" value="1"/>
</dbReference>
<evidence type="ECO:0000256" key="8">
    <source>
        <dbReference type="ARBA" id="ARBA00023004"/>
    </source>
</evidence>
<evidence type="ECO:0000313" key="11">
    <source>
        <dbReference type="EMBL" id="TKB55420.1"/>
    </source>
</evidence>
<evidence type="ECO:0000259" key="10">
    <source>
        <dbReference type="PROSITE" id="PS51669"/>
    </source>
</evidence>
<keyword evidence="4" id="KW-0500">Molybdenum</keyword>
<keyword evidence="12" id="KW-1185">Reference proteome</keyword>
<comment type="similarity">
    <text evidence="2">Belongs to the prokaryotic molybdopterin-containing oxidoreductase family.</text>
</comment>
<evidence type="ECO:0000256" key="9">
    <source>
        <dbReference type="ARBA" id="ARBA00023014"/>
    </source>
</evidence>
<gene>
    <name evidence="11" type="ORF">FCL42_09510</name>
</gene>
<dbReference type="InterPro" id="IPR006311">
    <property type="entry name" value="TAT_signal"/>
</dbReference>
<dbReference type="InterPro" id="IPR006656">
    <property type="entry name" value="Mopterin_OxRdtase"/>
</dbReference>
<evidence type="ECO:0000256" key="3">
    <source>
        <dbReference type="ARBA" id="ARBA00022485"/>
    </source>
</evidence>
<dbReference type="PROSITE" id="PS51318">
    <property type="entry name" value="TAT"/>
    <property type="match status" value="1"/>
</dbReference>
<dbReference type="GO" id="GO:0051539">
    <property type="term" value="F:4 iron, 4 sulfur cluster binding"/>
    <property type="evidence" value="ECO:0007669"/>
    <property type="project" value="UniProtKB-KW"/>
</dbReference>
<evidence type="ECO:0000256" key="2">
    <source>
        <dbReference type="ARBA" id="ARBA00010312"/>
    </source>
</evidence>
<dbReference type="Proteomes" id="UP000305675">
    <property type="component" value="Unassembled WGS sequence"/>
</dbReference>
<reference evidence="11 12" key="1">
    <citation type="submission" date="2019-04" db="EMBL/GenBank/DDBJ databases">
        <authorList>
            <person name="Hwang J.C."/>
        </authorList>
    </citation>
    <scope>NUCLEOTIDE SEQUENCE [LARGE SCALE GENOMIC DNA]</scope>
    <source>
        <strain evidence="11 12">IMCC35002</strain>
    </source>
</reference>
<feature type="domain" description="4Fe-4S Mo/W bis-MGD-type" evidence="10">
    <location>
        <begin position="56"/>
        <end position="112"/>
    </location>
</feature>
<dbReference type="Gene3D" id="3.40.50.740">
    <property type="match status" value="1"/>
</dbReference>
<dbReference type="InterPro" id="IPR050612">
    <property type="entry name" value="Prok_Mopterin_Oxidored"/>
</dbReference>
<dbReference type="Pfam" id="PF04879">
    <property type="entry name" value="Molybdop_Fe4S4"/>
    <property type="match status" value="1"/>
</dbReference>
<dbReference type="GO" id="GO:0016491">
    <property type="term" value="F:oxidoreductase activity"/>
    <property type="evidence" value="ECO:0007669"/>
    <property type="project" value="UniProtKB-KW"/>
</dbReference>
<accession>A0A4U1BNR8</accession>
<dbReference type="SMART" id="SM00926">
    <property type="entry name" value="Molybdop_Fe4S4"/>
    <property type="match status" value="1"/>
</dbReference>
<dbReference type="Gene3D" id="2.40.40.20">
    <property type="match status" value="1"/>
</dbReference>
<evidence type="ECO:0000256" key="7">
    <source>
        <dbReference type="ARBA" id="ARBA00023002"/>
    </source>
</evidence>
<sequence>MNNTNKQGVDTRRRSLLKASATGAIATGVTGTFALNPMIDAIAAELPSVDLRTGTGSWHPTTCQGCTSWCAKQVYVMDGRAIKVRGNHHSKIHDTASCPRQHLNLQQVYDPDRLKTPMIRTNPNKGHDQDPQFQPISWDKAMDLLADKIMALREKNETHKYALLRGRYSLCNDLLYSKMTAMIGSPNNISHSSICAEAHKMGPYYMDGNWGYMQYDVKNTKYILSFGADPIASNRQVSFYSSEWGNTLDRAKVVVVDPRLSASAAKAHKWIPIETGTDSALALAIAHHALVKGLWHKPFVGDFSDGKNRFVAGKEVDPSTFTDAHAYGLVKWWNLALKDYTPEWAADVAGLNANDIRQIAEEMGAAAPAVQVWTARGAVMQTRGTYTSMACHALNGLFGGVDNEGGVFPYNKTPLNKNFPDASDYMDAIAKKGKKHEKIDQRGRLELPAMKKGKSGKGVVTANVASSINAADPYEIEVMLAYFNNFAFSAPDTKQWEQALSKVGFMAHITTNISEFSWFADLLLPANHHMFEKWGVLNAAGNGVSHISLQKPSIERLYDTRQDESEVPYLLAQKLAEKGFDLPWRYINEQLLDPETGKPAANIDEFPELLAKYVTAPLWGKDGGKYGDQLSGWDELKQKGVWNSHEYKPKARWSKFKTETHKFEFYSKTLEKALGKHAKKHHVDVNEVIEACEYTGYDQVAFVPNYQAPVRDGDAKAFPLLLVDQKSRLNLEGRSANSPWYYEFKDVDPGDLADEDTAKINPIDGEKLGLKTGDKIRLVSTVGSIECTVALWEGIRPGSVAKCYGQGHWAYGRAASKEFGKQARGGNNNTIIPNRFDRFSGASAFYGHIRIRIEKV</sequence>
<evidence type="ECO:0000313" key="12">
    <source>
        <dbReference type="Proteomes" id="UP000305675"/>
    </source>
</evidence>